<dbReference type="PROSITE" id="PS51747">
    <property type="entry name" value="CYT_DCMP_DEAMINASES_2"/>
    <property type="match status" value="1"/>
</dbReference>
<dbReference type="GO" id="GO:0008270">
    <property type="term" value="F:zinc ion binding"/>
    <property type="evidence" value="ECO:0007669"/>
    <property type="project" value="InterPro"/>
</dbReference>
<dbReference type="InterPro" id="IPR016193">
    <property type="entry name" value="Cytidine_deaminase-like"/>
</dbReference>
<evidence type="ECO:0000259" key="5">
    <source>
        <dbReference type="PROSITE" id="PS51747"/>
    </source>
</evidence>
<gene>
    <name evidence="6" type="ORF">BJ684DRAFT_14377</name>
</gene>
<keyword evidence="3" id="KW-0862">Zinc</keyword>
<dbReference type="GO" id="GO:0002100">
    <property type="term" value="P:tRNA wobble adenosine to inosine editing"/>
    <property type="evidence" value="ECO:0007669"/>
    <property type="project" value="InterPro"/>
</dbReference>
<evidence type="ECO:0000313" key="6">
    <source>
        <dbReference type="EMBL" id="RKP15366.1"/>
    </source>
</evidence>
<feature type="region of interest" description="Disordered" evidence="4">
    <location>
        <begin position="176"/>
        <end position="202"/>
    </location>
</feature>
<feature type="compositionally biased region" description="Polar residues" evidence="4">
    <location>
        <begin position="186"/>
        <end position="196"/>
    </location>
</feature>
<reference evidence="7" key="1">
    <citation type="journal article" date="2018" name="Nat. Microbiol.">
        <title>Leveraging single-cell genomics to expand the fungal tree of life.</title>
        <authorList>
            <person name="Ahrendt S.R."/>
            <person name="Quandt C.A."/>
            <person name="Ciobanu D."/>
            <person name="Clum A."/>
            <person name="Salamov A."/>
            <person name="Andreopoulos B."/>
            <person name="Cheng J.F."/>
            <person name="Woyke T."/>
            <person name="Pelin A."/>
            <person name="Henrissat B."/>
            <person name="Reynolds N.K."/>
            <person name="Benny G.L."/>
            <person name="Smith M.E."/>
            <person name="James T.Y."/>
            <person name="Grigoriev I.V."/>
        </authorList>
    </citation>
    <scope>NUCLEOTIDE SEQUENCE [LARGE SCALE GENOMIC DNA]</scope>
</reference>
<keyword evidence="7" id="KW-1185">Reference proteome</keyword>
<organism evidence="6 7">
    <name type="scientific">Piptocephalis cylindrospora</name>
    <dbReference type="NCBI Taxonomy" id="1907219"/>
    <lineage>
        <taxon>Eukaryota</taxon>
        <taxon>Fungi</taxon>
        <taxon>Fungi incertae sedis</taxon>
        <taxon>Zoopagomycota</taxon>
        <taxon>Zoopagomycotina</taxon>
        <taxon>Zoopagomycetes</taxon>
        <taxon>Zoopagales</taxon>
        <taxon>Piptocephalidaceae</taxon>
        <taxon>Piptocephalis</taxon>
    </lineage>
</organism>
<dbReference type="GO" id="GO:0052717">
    <property type="term" value="F:tRNA-specific adenosine-34 deaminase activity"/>
    <property type="evidence" value="ECO:0007669"/>
    <property type="project" value="UniProtKB-EC"/>
</dbReference>
<keyword evidence="2" id="KW-0378">Hydrolase</keyword>
<proteinExistence type="predicted"/>
<dbReference type="EMBL" id="KZ987737">
    <property type="protein sequence ID" value="RKP15366.1"/>
    <property type="molecule type" value="Genomic_DNA"/>
</dbReference>
<dbReference type="SUPFAM" id="SSF53927">
    <property type="entry name" value="Cytidine deaminase-like"/>
    <property type="match status" value="1"/>
</dbReference>
<dbReference type="InterPro" id="IPR002125">
    <property type="entry name" value="CMP_dCMP_dom"/>
</dbReference>
<dbReference type="GO" id="GO:0005737">
    <property type="term" value="C:cytoplasm"/>
    <property type="evidence" value="ECO:0007669"/>
    <property type="project" value="TreeGrafter"/>
</dbReference>
<evidence type="ECO:0000256" key="1">
    <source>
        <dbReference type="ARBA" id="ARBA00022723"/>
    </source>
</evidence>
<protein>
    <submittedName>
        <fullName evidence="6">Cytidine deaminase-like protein</fullName>
    </submittedName>
</protein>
<name>A0A4P9Y880_9FUNG</name>
<feature type="domain" description="CMP/dCMP-type deaminase" evidence="5">
    <location>
        <begin position="21"/>
        <end position="144"/>
    </location>
</feature>
<evidence type="ECO:0000313" key="7">
    <source>
        <dbReference type="Proteomes" id="UP000267251"/>
    </source>
</evidence>
<keyword evidence="1" id="KW-0479">Metal-binding</keyword>
<dbReference type="InterPro" id="IPR016192">
    <property type="entry name" value="APOBEC/CMP_deaminase_Zn-bd"/>
</dbReference>
<dbReference type="OrthoDB" id="1701769at2759"/>
<dbReference type="PROSITE" id="PS00903">
    <property type="entry name" value="CYT_DCMP_DEAMINASES_1"/>
    <property type="match status" value="1"/>
</dbReference>
<dbReference type="Proteomes" id="UP000267251">
    <property type="component" value="Unassembled WGS sequence"/>
</dbReference>
<dbReference type="AlphaFoldDB" id="A0A4P9Y880"/>
<dbReference type="PANTHER" id="PTHR11079:SF149">
    <property type="entry name" value="TRNA-SPECIFIC ADENOSINE DEAMINASE 2"/>
    <property type="match status" value="1"/>
</dbReference>
<sequence>MASSATLSLKDSTLDPLCTPEEQVRWMSKAFDYAKEAYNVGEVPVGCVIVQRNADDILDGGRNETNVTGNATRHAELVAVDRILEKGVHDASVFRDCLLFVTVEPCIMCASALRQLNFLKVYYGCGNDRFGGCGSVLSIHMDPVGDQAPFEAIGGLEADRAILLLRQFYLRENDHAPVPKKKANRQLKTSDISSISKDGDVE</sequence>
<dbReference type="Gene3D" id="3.40.140.10">
    <property type="entry name" value="Cytidine Deaminase, domain 2"/>
    <property type="match status" value="1"/>
</dbReference>
<dbReference type="Pfam" id="PF00383">
    <property type="entry name" value="dCMP_cyt_deam_1"/>
    <property type="match status" value="1"/>
</dbReference>
<evidence type="ECO:0000256" key="4">
    <source>
        <dbReference type="SAM" id="MobiDB-lite"/>
    </source>
</evidence>
<dbReference type="PANTHER" id="PTHR11079">
    <property type="entry name" value="CYTOSINE DEAMINASE FAMILY MEMBER"/>
    <property type="match status" value="1"/>
</dbReference>
<evidence type="ECO:0000256" key="2">
    <source>
        <dbReference type="ARBA" id="ARBA00022801"/>
    </source>
</evidence>
<evidence type="ECO:0000256" key="3">
    <source>
        <dbReference type="ARBA" id="ARBA00022833"/>
    </source>
</evidence>
<dbReference type="GO" id="GO:0005634">
    <property type="term" value="C:nucleus"/>
    <property type="evidence" value="ECO:0007669"/>
    <property type="project" value="TreeGrafter"/>
</dbReference>
<dbReference type="CDD" id="cd01285">
    <property type="entry name" value="nucleoside_deaminase"/>
    <property type="match status" value="1"/>
</dbReference>
<accession>A0A4P9Y880</accession>